<dbReference type="Proteomes" id="UP000487268">
    <property type="component" value="Unassembled WGS sequence"/>
</dbReference>
<gene>
    <name evidence="1" type="ORF">ACRB68_80180</name>
</gene>
<reference evidence="1 2" key="1">
    <citation type="submission" date="2019-10" db="EMBL/GenBank/DDBJ databases">
        <title>Actinomadura rubteroloni sp. nov. and Actinomadura macrotermitis sp. nov., isolated from the gut of fungus growing-termite Macrotermes natalensis.</title>
        <authorList>
            <person name="Benndorf R."/>
            <person name="Martin K."/>
            <person name="Kuefner M."/>
            <person name="De Beer W."/>
            <person name="Kaster A.-K."/>
            <person name="Vollmers J."/>
            <person name="Poulsen M."/>
            <person name="Beemelmanns C."/>
        </authorList>
    </citation>
    <scope>NUCLEOTIDE SEQUENCE [LARGE SCALE GENOMIC DNA]</scope>
    <source>
        <strain evidence="1 2">RB68</strain>
    </source>
</reference>
<keyword evidence="2" id="KW-1185">Reference proteome</keyword>
<dbReference type="InterPro" id="IPR046214">
    <property type="entry name" value="DUF6247"/>
</dbReference>
<evidence type="ECO:0000313" key="2">
    <source>
        <dbReference type="Proteomes" id="UP000487268"/>
    </source>
</evidence>
<protein>
    <submittedName>
        <fullName evidence="1">Uncharacterized protein</fullName>
    </submittedName>
</protein>
<organism evidence="1 2">
    <name type="scientific">Actinomadura macrotermitis</name>
    <dbReference type="NCBI Taxonomy" id="2585200"/>
    <lineage>
        <taxon>Bacteria</taxon>
        <taxon>Bacillati</taxon>
        <taxon>Actinomycetota</taxon>
        <taxon>Actinomycetes</taxon>
        <taxon>Streptosporangiales</taxon>
        <taxon>Thermomonosporaceae</taxon>
        <taxon>Actinomadura</taxon>
    </lineage>
</organism>
<accession>A0A7K0C8Z9</accession>
<name>A0A7K0C8Z9_9ACTN</name>
<dbReference type="Pfam" id="PF19760">
    <property type="entry name" value="DUF6247"/>
    <property type="match status" value="1"/>
</dbReference>
<dbReference type="OrthoDB" id="3482025at2"/>
<comment type="caution">
    <text evidence="1">The sequence shown here is derived from an EMBL/GenBank/DDBJ whole genome shotgun (WGS) entry which is preliminary data.</text>
</comment>
<dbReference type="EMBL" id="WEGH01000009">
    <property type="protein sequence ID" value="MQY09888.1"/>
    <property type="molecule type" value="Genomic_DNA"/>
</dbReference>
<evidence type="ECO:0000313" key="1">
    <source>
        <dbReference type="EMBL" id="MQY09888.1"/>
    </source>
</evidence>
<proteinExistence type="predicted"/>
<sequence>MTADPIGAHDPRDRFDPAEILARLLDERERAAFLDEYRRATTTAAHDVWRYAALQRLLREWAARAEALAGQVDGRDLAGRRADVLAGRGPRRGLDEILAARP</sequence>
<dbReference type="AlphaFoldDB" id="A0A7K0C8Z9"/>
<dbReference type="RefSeq" id="WP_153542288.1">
    <property type="nucleotide sequence ID" value="NZ_WEGH01000009.1"/>
</dbReference>